<dbReference type="AlphaFoldDB" id="W4JZG8"/>
<dbReference type="HOGENOM" id="CLU_1825528_0_0_1"/>
<organism evidence="2 3">
    <name type="scientific">Heterobasidion irregulare (strain TC 32-1)</name>
    <dbReference type="NCBI Taxonomy" id="747525"/>
    <lineage>
        <taxon>Eukaryota</taxon>
        <taxon>Fungi</taxon>
        <taxon>Dikarya</taxon>
        <taxon>Basidiomycota</taxon>
        <taxon>Agaricomycotina</taxon>
        <taxon>Agaricomycetes</taxon>
        <taxon>Russulales</taxon>
        <taxon>Bondarzewiaceae</taxon>
        <taxon>Heterobasidion</taxon>
        <taxon>Heterobasidion annosum species complex</taxon>
    </lineage>
</organism>
<keyword evidence="3" id="KW-1185">Reference proteome</keyword>
<accession>W4JZG8</accession>
<evidence type="ECO:0000313" key="2">
    <source>
        <dbReference type="EMBL" id="ETW78942.1"/>
    </source>
</evidence>
<feature type="compositionally biased region" description="Low complexity" evidence="1">
    <location>
        <begin position="106"/>
        <end position="115"/>
    </location>
</feature>
<name>W4JZG8_HETIT</name>
<evidence type="ECO:0000256" key="1">
    <source>
        <dbReference type="SAM" id="MobiDB-lite"/>
    </source>
</evidence>
<feature type="region of interest" description="Disordered" evidence="1">
    <location>
        <begin position="83"/>
        <end position="129"/>
    </location>
</feature>
<evidence type="ECO:0000313" key="3">
    <source>
        <dbReference type="Proteomes" id="UP000030671"/>
    </source>
</evidence>
<protein>
    <submittedName>
        <fullName evidence="2">Uncharacterized protein</fullName>
    </submittedName>
</protein>
<dbReference type="Proteomes" id="UP000030671">
    <property type="component" value="Unassembled WGS sequence"/>
</dbReference>
<dbReference type="GeneID" id="20676387"/>
<dbReference type="KEGG" id="hir:HETIRDRAFT_453483"/>
<gene>
    <name evidence="2" type="ORF">HETIRDRAFT_453483</name>
</gene>
<dbReference type="EMBL" id="KI925461">
    <property type="protein sequence ID" value="ETW78942.1"/>
    <property type="molecule type" value="Genomic_DNA"/>
</dbReference>
<proteinExistence type="predicted"/>
<reference evidence="2 3" key="1">
    <citation type="journal article" date="2012" name="New Phytol.">
        <title>Insight into trade-off between wood decay and parasitism from the genome of a fungal forest pathogen.</title>
        <authorList>
            <person name="Olson A."/>
            <person name="Aerts A."/>
            <person name="Asiegbu F."/>
            <person name="Belbahri L."/>
            <person name="Bouzid O."/>
            <person name="Broberg A."/>
            <person name="Canback B."/>
            <person name="Coutinho P.M."/>
            <person name="Cullen D."/>
            <person name="Dalman K."/>
            <person name="Deflorio G."/>
            <person name="van Diepen L.T."/>
            <person name="Dunand C."/>
            <person name="Duplessis S."/>
            <person name="Durling M."/>
            <person name="Gonthier P."/>
            <person name="Grimwood J."/>
            <person name="Fossdal C.G."/>
            <person name="Hansson D."/>
            <person name="Henrissat B."/>
            <person name="Hietala A."/>
            <person name="Himmelstrand K."/>
            <person name="Hoffmeister D."/>
            <person name="Hogberg N."/>
            <person name="James T.Y."/>
            <person name="Karlsson M."/>
            <person name="Kohler A."/>
            <person name="Kues U."/>
            <person name="Lee Y.H."/>
            <person name="Lin Y.C."/>
            <person name="Lind M."/>
            <person name="Lindquist E."/>
            <person name="Lombard V."/>
            <person name="Lucas S."/>
            <person name="Lunden K."/>
            <person name="Morin E."/>
            <person name="Murat C."/>
            <person name="Park J."/>
            <person name="Raffaello T."/>
            <person name="Rouze P."/>
            <person name="Salamov A."/>
            <person name="Schmutz J."/>
            <person name="Solheim H."/>
            <person name="Stahlberg J."/>
            <person name="Velez H."/>
            <person name="de Vries R.P."/>
            <person name="Wiebenga A."/>
            <person name="Woodward S."/>
            <person name="Yakovlev I."/>
            <person name="Garbelotto M."/>
            <person name="Martin F."/>
            <person name="Grigoriev I.V."/>
            <person name="Stenlid J."/>
        </authorList>
    </citation>
    <scope>NUCLEOTIDE SEQUENCE [LARGE SCALE GENOMIC DNA]</scope>
    <source>
        <strain evidence="2 3">TC 32-1</strain>
    </source>
</reference>
<dbReference type="InParanoid" id="W4JZG8"/>
<sequence>MQDTDAYGSASGVHDPSHSLAFISQVSAERVLRSARNSDEDWAGVVGGCQAGGCGCTNWSRGDTARVREVKLVGPAEFPERRVAEHQTSGMMATGDRQSYVAPGQSLPTESHSLLPSPPPPPLLVDDDDDTELVSRGFLPF</sequence>
<dbReference type="RefSeq" id="XP_009549226.1">
    <property type="nucleotide sequence ID" value="XM_009550931.1"/>
</dbReference>